<keyword evidence="5" id="KW-0804">Transcription</keyword>
<dbReference type="PANTHER" id="PTHR46577">
    <property type="entry name" value="HTH-TYPE TRANSCRIPTIONAL REGULATORY PROTEIN GABR"/>
    <property type="match status" value="1"/>
</dbReference>
<keyword evidence="9" id="KW-1185">Reference proteome</keyword>
<dbReference type="InterPro" id="IPR015422">
    <property type="entry name" value="PyrdxlP-dep_Trfase_small"/>
</dbReference>
<dbReference type="InterPro" id="IPR000524">
    <property type="entry name" value="Tscrpt_reg_HTH_GntR"/>
</dbReference>
<dbReference type="EMBL" id="JAULRT010000062">
    <property type="protein sequence ID" value="MDO3383720.1"/>
    <property type="molecule type" value="Genomic_DNA"/>
</dbReference>
<gene>
    <name evidence="8" type="ORF">QWI16_16175</name>
</gene>
<reference evidence="8" key="1">
    <citation type="submission" date="2023-07" db="EMBL/GenBank/DDBJ databases">
        <title>Gilvimarinus algae sp. nov., isolated from the surface of Kelp.</title>
        <authorList>
            <person name="Sun Y.Y."/>
            <person name="Gong Y."/>
            <person name="Du Z.J."/>
        </authorList>
    </citation>
    <scope>NUCLEOTIDE SEQUENCE</scope>
    <source>
        <strain evidence="8">SDUM040014</strain>
    </source>
</reference>
<evidence type="ECO:0000256" key="2">
    <source>
        <dbReference type="ARBA" id="ARBA00022898"/>
    </source>
</evidence>
<dbReference type="InterPro" id="IPR015424">
    <property type="entry name" value="PyrdxlP-dep_Trfase"/>
</dbReference>
<evidence type="ECO:0000256" key="1">
    <source>
        <dbReference type="ARBA" id="ARBA00005384"/>
    </source>
</evidence>
<dbReference type="SMART" id="SM00345">
    <property type="entry name" value="HTH_GNTR"/>
    <property type="match status" value="1"/>
</dbReference>
<dbReference type="InterPro" id="IPR036388">
    <property type="entry name" value="WH-like_DNA-bd_sf"/>
</dbReference>
<dbReference type="CDD" id="cd07377">
    <property type="entry name" value="WHTH_GntR"/>
    <property type="match status" value="1"/>
</dbReference>
<proteinExistence type="inferred from homology"/>
<comment type="similarity">
    <text evidence="1">In the C-terminal section; belongs to the class-I pyridoxal-phosphate-dependent aminotransferase family.</text>
</comment>
<dbReference type="Gene3D" id="3.40.640.10">
    <property type="entry name" value="Type I PLP-dependent aspartate aminotransferase-like (Major domain)"/>
    <property type="match status" value="1"/>
</dbReference>
<organism evidence="8 9">
    <name type="scientific">Gilvimarinus algae</name>
    <dbReference type="NCBI Taxonomy" id="3058037"/>
    <lineage>
        <taxon>Bacteria</taxon>
        <taxon>Pseudomonadati</taxon>
        <taxon>Pseudomonadota</taxon>
        <taxon>Gammaproteobacteria</taxon>
        <taxon>Cellvibrionales</taxon>
        <taxon>Cellvibrionaceae</taxon>
        <taxon>Gilvimarinus</taxon>
    </lineage>
</organism>
<dbReference type="PANTHER" id="PTHR46577:SF2">
    <property type="entry name" value="TRANSCRIPTIONAL REGULATORY PROTEIN"/>
    <property type="match status" value="1"/>
</dbReference>
<evidence type="ECO:0000313" key="9">
    <source>
        <dbReference type="Proteomes" id="UP001168380"/>
    </source>
</evidence>
<keyword evidence="8" id="KW-0032">Aminotransferase</keyword>
<evidence type="ECO:0000259" key="7">
    <source>
        <dbReference type="PROSITE" id="PS50949"/>
    </source>
</evidence>
<dbReference type="Pfam" id="PF00392">
    <property type="entry name" value="GntR"/>
    <property type="match status" value="1"/>
</dbReference>
<protein>
    <submittedName>
        <fullName evidence="8">PLP-dependent aminotransferase family protein</fullName>
    </submittedName>
</protein>
<keyword evidence="8" id="KW-0808">Transferase</keyword>
<feature type="region of interest" description="Disordered" evidence="6">
    <location>
        <begin position="64"/>
        <end position="85"/>
    </location>
</feature>
<sequence length="470" mass="51738">MLYRELANRLQALISDEVYRPGTALPGVRRLSAQHKVSVSTAVNACQELERRGLLEARPRSGYFVRPPQAKRKPPRVRTVSKSPRPVTGQERVLQLIQSANDRNMVNLGTAIPAPDFLPMHAIEKAFRQVWREQRRRCIGYEFPPGAPELRTHIARHLAGLQCNVSPDQVLITNSCQESIAIALKQITQPGDIVVLESPTYYGLLQVVESLGLKALEIPTDPQEGISLGALELALESWPIAACVLVPSFSNPLGTCLSDECKQTLLGLLEKFNVPLVEDDIYGELPFAGPRPRPIKSWDKKGLVYYCSSSSKTLAAGLRVGWMVPGKNMPRAEYLQFINTVCVNTPSQLAMVQILEKSRYERMMRSARSAHAASVARMVDTVTQLFPTDTRLSRPTGGFVLWAELPGKVNTAELIEPALAAGVSFAPGSLFSASGKFSNCMRLNCAVQWDARVERGLKTLAKLVGKSGKK</sequence>
<dbReference type="PROSITE" id="PS50949">
    <property type="entry name" value="HTH_GNTR"/>
    <property type="match status" value="1"/>
</dbReference>
<dbReference type="Pfam" id="PF00155">
    <property type="entry name" value="Aminotran_1_2"/>
    <property type="match status" value="1"/>
</dbReference>
<keyword evidence="3" id="KW-0805">Transcription regulation</keyword>
<keyword evidence="2" id="KW-0663">Pyridoxal phosphate</keyword>
<accession>A0ABT8THZ7</accession>
<feature type="domain" description="HTH gntR-type" evidence="7">
    <location>
        <begin position="1"/>
        <end position="68"/>
    </location>
</feature>
<keyword evidence="4" id="KW-0238">DNA-binding</keyword>
<evidence type="ECO:0000256" key="5">
    <source>
        <dbReference type="ARBA" id="ARBA00023163"/>
    </source>
</evidence>
<name>A0ABT8THZ7_9GAMM</name>
<dbReference type="InterPro" id="IPR036390">
    <property type="entry name" value="WH_DNA-bd_sf"/>
</dbReference>
<dbReference type="SUPFAM" id="SSF53383">
    <property type="entry name" value="PLP-dependent transferases"/>
    <property type="match status" value="1"/>
</dbReference>
<dbReference type="InterPro" id="IPR051446">
    <property type="entry name" value="HTH_trans_reg/aminotransferase"/>
</dbReference>
<dbReference type="Gene3D" id="1.10.10.10">
    <property type="entry name" value="Winged helix-like DNA-binding domain superfamily/Winged helix DNA-binding domain"/>
    <property type="match status" value="1"/>
</dbReference>
<evidence type="ECO:0000313" key="8">
    <source>
        <dbReference type="EMBL" id="MDO3383720.1"/>
    </source>
</evidence>
<dbReference type="RefSeq" id="WP_302714667.1">
    <property type="nucleotide sequence ID" value="NZ_JAULRT010000062.1"/>
</dbReference>
<dbReference type="InterPro" id="IPR015421">
    <property type="entry name" value="PyrdxlP-dep_Trfase_major"/>
</dbReference>
<dbReference type="InterPro" id="IPR004839">
    <property type="entry name" value="Aminotransferase_I/II_large"/>
</dbReference>
<comment type="caution">
    <text evidence="8">The sequence shown here is derived from an EMBL/GenBank/DDBJ whole genome shotgun (WGS) entry which is preliminary data.</text>
</comment>
<evidence type="ECO:0000256" key="4">
    <source>
        <dbReference type="ARBA" id="ARBA00023125"/>
    </source>
</evidence>
<dbReference type="Gene3D" id="3.90.1150.10">
    <property type="entry name" value="Aspartate Aminotransferase, domain 1"/>
    <property type="match status" value="1"/>
</dbReference>
<dbReference type="Proteomes" id="UP001168380">
    <property type="component" value="Unassembled WGS sequence"/>
</dbReference>
<dbReference type="GO" id="GO:0008483">
    <property type="term" value="F:transaminase activity"/>
    <property type="evidence" value="ECO:0007669"/>
    <property type="project" value="UniProtKB-KW"/>
</dbReference>
<dbReference type="SUPFAM" id="SSF46785">
    <property type="entry name" value="Winged helix' DNA-binding domain"/>
    <property type="match status" value="1"/>
</dbReference>
<dbReference type="CDD" id="cd00609">
    <property type="entry name" value="AAT_like"/>
    <property type="match status" value="1"/>
</dbReference>
<evidence type="ECO:0000256" key="3">
    <source>
        <dbReference type="ARBA" id="ARBA00023015"/>
    </source>
</evidence>
<evidence type="ECO:0000256" key="6">
    <source>
        <dbReference type="SAM" id="MobiDB-lite"/>
    </source>
</evidence>